<reference evidence="2" key="2">
    <citation type="submission" date="2020-05" db="UniProtKB">
        <authorList>
            <consortium name="EnsemblMetazoa"/>
        </authorList>
    </citation>
    <scope>IDENTIFICATION</scope>
    <source>
        <strain evidence="2">IAEA</strain>
    </source>
</reference>
<feature type="transmembrane region" description="Helical" evidence="1">
    <location>
        <begin position="57"/>
        <end position="77"/>
    </location>
</feature>
<keyword evidence="1" id="KW-0472">Membrane</keyword>
<keyword evidence="1" id="KW-0812">Transmembrane</keyword>
<reference evidence="3" key="1">
    <citation type="submission" date="2014-03" db="EMBL/GenBank/DDBJ databases">
        <authorList>
            <person name="Aksoy S."/>
            <person name="Warren W."/>
            <person name="Wilson R.K."/>
        </authorList>
    </citation>
    <scope>NUCLEOTIDE SEQUENCE [LARGE SCALE GENOMIC DNA]</scope>
    <source>
        <strain evidence="3">IAEA</strain>
    </source>
</reference>
<name>A0A1A9WWI1_9MUSC</name>
<accession>A0A1A9WWI1</accession>
<feature type="transmembrane region" description="Helical" evidence="1">
    <location>
        <begin position="26"/>
        <end position="45"/>
    </location>
</feature>
<organism evidence="2 3">
    <name type="scientific">Glossina brevipalpis</name>
    <dbReference type="NCBI Taxonomy" id="37001"/>
    <lineage>
        <taxon>Eukaryota</taxon>
        <taxon>Metazoa</taxon>
        <taxon>Ecdysozoa</taxon>
        <taxon>Arthropoda</taxon>
        <taxon>Hexapoda</taxon>
        <taxon>Insecta</taxon>
        <taxon>Pterygota</taxon>
        <taxon>Neoptera</taxon>
        <taxon>Endopterygota</taxon>
        <taxon>Diptera</taxon>
        <taxon>Brachycera</taxon>
        <taxon>Muscomorpha</taxon>
        <taxon>Hippoboscoidea</taxon>
        <taxon>Glossinidae</taxon>
        <taxon>Glossina</taxon>
    </lineage>
</organism>
<keyword evidence="3" id="KW-1185">Reference proteome</keyword>
<sequence>MLSVKIKQQIGDLYEVLGKHTKLTTLWGYFLTDQTAVQVLLFIYLQSHYLLNNNDNLPSAPITLLMLFPSVCLTLICSKLQILRTENQGIFWSVVIQKHSRRLFRNLEKKGMT</sequence>
<dbReference type="EnsemblMetazoa" id="GBRI035012-RA">
    <property type="protein sequence ID" value="GBRI035012-PA"/>
    <property type="gene ID" value="GBRI035012"/>
</dbReference>
<dbReference type="AlphaFoldDB" id="A0A1A9WWI1"/>
<evidence type="ECO:0000313" key="2">
    <source>
        <dbReference type="EnsemblMetazoa" id="GBRI035012-PA"/>
    </source>
</evidence>
<dbReference type="Proteomes" id="UP000091820">
    <property type="component" value="Unassembled WGS sequence"/>
</dbReference>
<evidence type="ECO:0000313" key="3">
    <source>
        <dbReference type="Proteomes" id="UP000091820"/>
    </source>
</evidence>
<keyword evidence="1" id="KW-1133">Transmembrane helix</keyword>
<evidence type="ECO:0000256" key="1">
    <source>
        <dbReference type="SAM" id="Phobius"/>
    </source>
</evidence>
<dbReference type="VEuPathDB" id="VectorBase:GBRI035012"/>
<protein>
    <submittedName>
        <fullName evidence="2">Uncharacterized protein</fullName>
    </submittedName>
</protein>
<proteinExistence type="predicted"/>